<evidence type="ECO:0000313" key="7">
    <source>
        <dbReference type="Proteomes" id="UP000324298"/>
    </source>
</evidence>
<keyword evidence="7" id="KW-1185">Reference proteome</keyword>
<evidence type="ECO:0000256" key="2">
    <source>
        <dbReference type="ARBA" id="ARBA00023143"/>
    </source>
</evidence>
<dbReference type="RefSeq" id="WP_149308517.1">
    <property type="nucleotide sequence ID" value="NZ_SRSD01000008.1"/>
</dbReference>
<dbReference type="Pfam" id="PF00700">
    <property type="entry name" value="Flagellin_C"/>
    <property type="match status" value="1"/>
</dbReference>
<sequence length="272" mass="28138">MAINDISLTSGMRNNLLALQQTSSAVSQTQQRLSSGKKVNSALDNPTNFFAAQSETQRASDLNDRKDGMSEAVQTIQAANAGITGITALIQSAKGLASQAASTNDTTAQATYYSQFLSITSQITTLASDSGYRGTNLLTNGTLSIEFGQKTGDSNLTINGVNGSAAGLGVSASATWVGSTGNATSTSAFMDNALSTLRSNASTLASNLSVITTRQDFTTSMINTLQTGADNLTLADMNQESANMLALQTRQSLGTTALSLSSQAAQSVLKLF</sequence>
<gene>
    <name evidence="6" type="ORF">ET418_13945</name>
</gene>
<dbReference type="PANTHER" id="PTHR42792">
    <property type="entry name" value="FLAGELLIN"/>
    <property type="match status" value="1"/>
</dbReference>
<feature type="domain" description="Flagellin N-terminal" evidence="4">
    <location>
        <begin position="14"/>
        <end position="140"/>
    </location>
</feature>
<comment type="function">
    <text evidence="3">Flagellin is the subunit protein which polymerizes to form the filaments of bacterial flagella.</text>
</comment>
<dbReference type="Gene3D" id="1.20.1330.10">
    <property type="entry name" value="f41 fragment of flagellin, N-terminal domain"/>
    <property type="match status" value="1"/>
</dbReference>
<proteinExistence type="inferred from homology"/>
<protein>
    <recommendedName>
        <fullName evidence="3">Flagellin</fullName>
    </recommendedName>
</protein>
<evidence type="ECO:0000259" key="5">
    <source>
        <dbReference type="Pfam" id="PF00700"/>
    </source>
</evidence>
<dbReference type="GO" id="GO:0009288">
    <property type="term" value="C:bacterial-type flagellum"/>
    <property type="evidence" value="ECO:0007669"/>
    <property type="project" value="UniProtKB-SubCell"/>
</dbReference>
<keyword evidence="2 3" id="KW-0975">Bacterial flagellum</keyword>
<keyword evidence="6" id="KW-0969">Cilium</keyword>
<dbReference type="OrthoDB" id="9808068at2"/>
<feature type="domain" description="Flagellin C-terminal" evidence="5">
    <location>
        <begin position="190"/>
        <end position="272"/>
    </location>
</feature>
<organism evidence="6 7">
    <name type="scientific">Oryzomonas rubra</name>
    <dbReference type="NCBI Taxonomy" id="2509454"/>
    <lineage>
        <taxon>Bacteria</taxon>
        <taxon>Pseudomonadati</taxon>
        <taxon>Thermodesulfobacteriota</taxon>
        <taxon>Desulfuromonadia</taxon>
        <taxon>Geobacterales</taxon>
        <taxon>Geobacteraceae</taxon>
        <taxon>Oryzomonas</taxon>
    </lineage>
</organism>
<name>A0A5A9XA42_9BACT</name>
<keyword evidence="6" id="KW-0966">Cell projection</keyword>
<dbReference type="PANTHER" id="PTHR42792:SF2">
    <property type="entry name" value="FLAGELLIN"/>
    <property type="match status" value="1"/>
</dbReference>
<evidence type="ECO:0000259" key="4">
    <source>
        <dbReference type="Pfam" id="PF00669"/>
    </source>
</evidence>
<dbReference type="SUPFAM" id="SSF64518">
    <property type="entry name" value="Phase 1 flagellin"/>
    <property type="match status" value="1"/>
</dbReference>
<comment type="caution">
    <text evidence="6">The sequence shown here is derived from an EMBL/GenBank/DDBJ whole genome shotgun (WGS) entry which is preliminary data.</text>
</comment>
<dbReference type="InterPro" id="IPR001492">
    <property type="entry name" value="Flagellin"/>
</dbReference>
<comment type="subcellular location">
    <subcellularLocation>
        <location evidence="3">Secreted</location>
    </subcellularLocation>
    <subcellularLocation>
        <location evidence="3">Bacterial flagellum</location>
    </subcellularLocation>
</comment>
<dbReference type="InterPro" id="IPR046358">
    <property type="entry name" value="Flagellin_C"/>
</dbReference>
<dbReference type="GO" id="GO:0005198">
    <property type="term" value="F:structural molecule activity"/>
    <property type="evidence" value="ECO:0007669"/>
    <property type="project" value="UniProtKB-UniRule"/>
</dbReference>
<dbReference type="Pfam" id="PF00669">
    <property type="entry name" value="Flagellin_N"/>
    <property type="match status" value="1"/>
</dbReference>
<dbReference type="GO" id="GO:0005576">
    <property type="term" value="C:extracellular region"/>
    <property type="evidence" value="ECO:0007669"/>
    <property type="project" value="UniProtKB-SubCell"/>
</dbReference>
<keyword evidence="6" id="KW-0282">Flagellum</keyword>
<keyword evidence="3" id="KW-0964">Secreted</keyword>
<evidence type="ECO:0000256" key="3">
    <source>
        <dbReference type="RuleBase" id="RU362073"/>
    </source>
</evidence>
<dbReference type="Proteomes" id="UP000324298">
    <property type="component" value="Unassembled WGS sequence"/>
</dbReference>
<dbReference type="InterPro" id="IPR001029">
    <property type="entry name" value="Flagellin_N"/>
</dbReference>
<reference evidence="6 7" key="1">
    <citation type="submission" date="2019-04" db="EMBL/GenBank/DDBJ databases">
        <title>Geobacter ruber sp. nov., ferric-reducing bacteria isolated from paddy soil.</title>
        <authorList>
            <person name="Xu Z."/>
            <person name="Masuda Y."/>
            <person name="Itoh H."/>
            <person name="Senoo K."/>
        </authorList>
    </citation>
    <scope>NUCLEOTIDE SEQUENCE [LARGE SCALE GENOMIC DNA]</scope>
    <source>
        <strain evidence="6 7">Red88</strain>
    </source>
</reference>
<evidence type="ECO:0000313" key="6">
    <source>
        <dbReference type="EMBL" id="KAA0889866.1"/>
    </source>
</evidence>
<comment type="similarity">
    <text evidence="1 3">Belongs to the bacterial flagellin family.</text>
</comment>
<dbReference type="AlphaFoldDB" id="A0A5A9XA42"/>
<accession>A0A5A9XA42</accession>
<dbReference type="EMBL" id="SRSD01000008">
    <property type="protein sequence ID" value="KAA0889866.1"/>
    <property type="molecule type" value="Genomic_DNA"/>
</dbReference>
<evidence type="ECO:0000256" key="1">
    <source>
        <dbReference type="ARBA" id="ARBA00005709"/>
    </source>
</evidence>